<name>A0ABN2YAE2_9ACTN</name>
<feature type="transmembrane region" description="Helical" evidence="1">
    <location>
        <begin position="40"/>
        <end position="63"/>
    </location>
</feature>
<accession>A0ABN2YAE2</accession>
<keyword evidence="1" id="KW-0472">Membrane</keyword>
<evidence type="ECO:0000313" key="2">
    <source>
        <dbReference type="EMBL" id="GAA2124175.1"/>
    </source>
</evidence>
<organism evidence="2 3">
    <name type="scientific">Nocardioides bigeumensis</name>
    <dbReference type="NCBI Taxonomy" id="433657"/>
    <lineage>
        <taxon>Bacteria</taxon>
        <taxon>Bacillati</taxon>
        <taxon>Actinomycetota</taxon>
        <taxon>Actinomycetes</taxon>
        <taxon>Propionibacteriales</taxon>
        <taxon>Nocardioidaceae</taxon>
        <taxon>Nocardioides</taxon>
    </lineage>
</organism>
<feature type="transmembrane region" description="Helical" evidence="1">
    <location>
        <begin position="6"/>
        <end position="28"/>
    </location>
</feature>
<keyword evidence="1" id="KW-1133">Transmembrane helix</keyword>
<dbReference type="EMBL" id="BAAAQQ010000011">
    <property type="protein sequence ID" value="GAA2124175.1"/>
    <property type="molecule type" value="Genomic_DNA"/>
</dbReference>
<evidence type="ECO:0000256" key="1">
    <source>
        <dbReference type="SAM" id="Phobius"/>
    </source>
</evidence>
<feature type="transmembrane region" description="Helical" evidence="1">
    <location>
        <begin position="94"/>
        <end position="114"/>
    </location>
</feature>
<dbReference type="Proteomes" id="UP001500575">
    <property type="component" value="Unassembled WGS sequence"/>
</dbReference>
<reference evidence="2 3" key="1">
    <citation type="journal article" date="2019" name="Int. J. Syst. Evol. Microbiol.">
        <title>The Global Catalogue of Microorganisms (GCM) 10K type strain sequencing project: providing services to taxonomists for standard genome sequencing and annotation.</title>
        <authorList>
            <consortium name="The Broad Institute Genomics Platform"/>
            <consortium name="The Broad Institute Genome Sequencing Center for Infectious Disease"/>
            <person name="Wu L."/>
            <person name="Ma J."/>
        </authorList>
    </citation>
    <scope>NUCLEOTIDE SEQUENCE [LARGE SCALE GENOMIC DNA]</scope>
    <source>
        <strain evidence="2 3">JCM 16021</strain>
    </source>
</reference>
<protein>
    <recommendedName>
        <fullName evidence="4">Integral membrane protein</fullName>
    </recommendedName>
</protein>
<keyword evidence="3" id="KW-1185">Reference proteome</keyword>
<proteinExistence type="predicted"/>
<evidence type="ECO:0008006" key="4">
    <source>
        <dbReference type="Google" id="ProtNLM"/>
    </source>
</evidence>
<evidence type="ECO:0000313" key="3">
    <source>
        <dbReference type="Proteomes" id="UP001500575"/>
    </source>
</evidence>
<gene>
    <name evidence="2" type="ORF">GCM10009843_20620</name>
</gene>
<keyword evidence="1" id="KW-0812">Transmembrane</keyword>
<sequence>MSAPPAPLVVSASIVAVEGLLLAGYGVLEAAAISTGRVTMGATTAIFFLAYGVGLVSCAWGLWRLHSWSRGPVILAQLIQLGVAWSFRGGETTLIAAALAVAALVVVVGVLHPASTRAIVGDET</sequence>
<dbReference type="RefSeq" id="WP_344303621.1">
    <property type="nucleotide sequence ID" value="NZ_BAAAQQ010000011.1"/>
</dbReference>
<comment type="caution">
    <text evidence="2">The sequence shown here is derived from an EMBL/GenBank/DDBJ whole genome shotgun (WGS) entry which is preliminary data.</text>
</comment>